<dbReference type="Gene3D" id="2.30.30.30">
    <property type="match status" value="1"/>
</dbReference>
<dbReference type="PANTHER" id="PTHR12903">
    <property type="entry name" value="MITOCHONDRIAL RIBOSOMAL PROTEIN L24"/>
    <property type="match status" value="1"/>
</dbReference>
<dbReference type="InterPro" id="IPR057264">
    <property type="entry name" value="Ribosomal_uL24_C"/>
</dbReference>
<dbReference type="InterPro" id="IPR014722">
    <property type="entry name" value="Rib_uL2_dom2"/>
</dbReference>
<evidence type="ECO:0000259" key="6">
    <source>
        <dbReference type="Pfam" id="PF17136"/>
    </source>
</evidence>
<accession>A0A0G0PE17</accession>
<evidence type="ECO:0000313" key="7">
    <source>
        <dbReference type="EMBL" id="KKR23401.1"/>
    </source>
</evidence>
<comment type="caution">
    <text evidence="7">The sequence shown here is derived from an EMBL/GenBank/DDBJ whole genome shotgun (WGS) entry which is preliminary data.</text>
</comment>
<feature type="domain" description="Large ribosomal subunit protein uL24 C-terminal" evidence="6">
    <location>
        <begin position="28"/>
        <end position="91"/>
    </location>
</feature>
<organism evidence="7 8">
    <name type="scientific">Candidatus Yanofskybacteria bacterium GW2011_GWD2_39_48</name>
    <dbReference type="NCBI Taxonomy" id="1619031"/>
    <lineage>
        <taxon>Bacteria</taxon>
        <taxon>Candidatus Yanofskyibacteriota</taxon>
    </lineage>
</organism>
<keyword evidence="2 7" id="KW-0689">Ribosomal protein</keyword>
<evidence type="ECO:0000256" key="1">
    <source>
        <dbReference type="ARBA" id="ARBA00010618"/>
    </source>
</evidence>
<proteinExistence type="inferred from homology"/>
<dbReference type="InterPro" id="IPR008991">
    <property type="entry name" value="Translation_prot_SH3-like_sf"/>
</dbReference>
<dbReference type="Proteomes" id="UP000034764">
    <property type="component" value="Unassembled WGS sequence"/>
</dbReference>
<dbReference type="GO" id="GO:0003723">
    <property type="term" value="F:RNA binding"/>
    <property type="evidence" value="ECO:0007669"/>
    <property type="project" value="InterPro"/>
</dbReference>
<dbReference type="GO" id="GO:0005840">
    <property type="term" value="C:ribosome"/>
    <property type="evidence" value="ECO:0007669"/>
    <property type="project" value="UniProtKB-KW"/>
</dbReference>
<dbReference type="CDD" id="cd06089">
    <property type="entry name" value="KOW_RPL26"/>
    <property type="match status" value="1"/>
</dbReference>
<dbReference type="NCBIfam" id="TIGR01079">
    <property type="entry name" value="rplX_bact"/>
    <property type="match status" value="1"/>
</dbReference>
<evidence type="ECO:0000256" key="3">
    <source>
        <dbReference type="ARBA" id="ARBA00023274"/>
    </source>
</evidence>
<evidence type="ECO:0000313" key="8">
    <source>
        <dbReference type="Proteomes" id="UP000034764"/>
    </source>
</evidence>
<comment type="similarity">
    <text evidence="1">Belongs to the universal ribosomal protein uL24 family.</text>
</comment>
<evidence type="ECO:0000256" key="2">
    <source>
        <dbReference type="ARBA" id="ARBA00022980"/>
    </source>
</evidence>
<dbReference type="GO" id="GO:1990904">
    <property type="term" value="C:ribonucleoprotein complex"/>
    <property type="evidence" value="ECO:0007669"/>
    <property type="project" value="UniProtKB-KW"/>
</dbReference>
<dbReference type="PATRIC" id="fig|1619031.3.peg.381"/>
<dbReference type="InterPro" id="IPR003256">
    <property type="entry name" value="Ribosomal_uL24"/>
</dbReference>
<dbReference type="EMBL" id="LBXD01000020">
    <property type="protein sequence ID" value="KKR23401.1"/>
    <property type="molecule type" value="Genomic_DNA"/>
</dbReference>
<dbReference type="GO" id="GO:0006412">
    <property type="term" value="P:translation"/>
    <property type="evidence" value="ECO:0007669"/>
    <property type="project" value="InterPro"/>
</dbReference>
<dbReference type="GO" id="GO:0003735">
    <property type="term" value="F:structural constituent of ribosome"/>
    <property type="evidence" value="ECO:0007669"/>
    <property type="project" value="InterPro"/>
</dbReference>
<dbReference type="SUPFAM" id="SSF50104">
    <property type="entry name" value="Translation proteins SH3-like domain"/>
    <property type="match status" value="1"/>
</dbReference>
<keyword evidence="3" id="KW-0687">Ribonucleoprotein</keyword>
<dbReference type="InterPro" id="IPR041988">
    <property type="entry name" value="Ribosomal_uL24_KOW"/>
</dbReference>
<gene>
    <name evidence="7" type="ORF">UT53_C0020G0007</name>
</gene>
<dbReference type="Pfam" id="PF17136">
    <property type="entry name" value="ribosomal_L24"/>
    <property type="match status" value="1"/>
</dbReference>
<dbReference type="AlphaFoldDB" id="A0A0G0PE17"/>
<evidence type="ECO:0000256" key="5">
    <source>
        <dbReference type="ARBA" id="ARBA00035478"/>
    </source>
</evidence>
<reference evidence="7 8" key="1">
    <citation type="journal article" date="2015" name="Nature">
        <title>rRNA introns, odd ribosomes, and small enigmatic genomes across a large radiation of phyla.</title>
        <authorList>
            <person name="Brown C.T."/>
            <person name="Hug L.A."/>
            <person name="Thomas B.C."/>
            <person name="Sharon I."/>
            <person name="Castelle C.J."/>
            <person name="Singh A."/>
            <person name="Wilkins M.J."/>
            <person name="Williams K.H."/>
            <person name="Banfield J.F."/>
        </authorList>
    </citation>
    <scope>NUCLEOTIDE SEQUENCE [LARGE SCALE GENOMIC DNA]</scope>
</reference>
<name>A0A0G0PE17_9BACT</name>
<protein>
    <recommendedName>
        <fullName evidence="4">Large ribosomal subunit protein uL24</fullName>
    </recommendedName>
    <alternativeName>
        <fullName evidence="5">50S ribosomal protein L24</fullName>
    </alternativeName>
</protein>
<sequence length="91" mass="10042">MLSGKDRGKKGKVLAVFPETNKADVEGLNLIKKAVKARQQGQKGQIIHKERAVSISSLGMICKSCNKVTRIGYRIEGDNKIRVCKKCEAEI</sequence>
<evidence type="ECO:0000256" key="4">
    <source>
        <dbReference type="ARBA" id="ARBA00035206"/>
    </source>
</evidence>